<evidence type="ECO:0000313" key="2">
    <source>
        <dbReference type="WBParaSite" id="JU765_v2.g2630.t1"/>
    </source>
</evidence>
<organism evidence="1 2">
    <name type="scientific">Panagrolaimus sp. JU765</name>
    <dbReference type="NCBI Taxonomy" id="591449"/>
    <lineage>
        <taxon>Eukaryota</taxon>
        <taxon>Metazoa</taxon>
        <taxon>Ecdysozoa</taxon>
        <taxon>Nematoda</taxon>
        <taxon>Chromadorea</taxon>
        <taxon>Rhabditida</taxon>
        <taxon>Tylenchina</taxon>
        <taxon>Panagrolaimomorpha</taxon>
        <taxon>Panagrolaimoidea</taxon>
        <taxon>Panagrolaimidae</taxon>
        <taxon>Panagrolaimus</taxon>
    </lineage>
</organism>
<accession>A0AC34R1R0</accession>
<sequence>MEFRIIQESHLIVPESALDDPDGFQSADEQLCVFDDYSFYFSFEERKDGRISIYLFMDCPKPIDISWTCVINSIRKHKFLTFTDDQGWGHHLTNRAELFKDGYIKVDSVLSIKFTPEMARIVKKKVPHTIALLEDEEFKDFTFCVDDEKIKVHRNIIAVASPVFAAMLKPHCKEFKEGSVDIMDFDADTINNAVELMYTRKVDDKLNIEELLDLYKFADKYDLVDK</sequence>
<protein>
    <submittedName>
        <fullName evidence="2">BTB domain-containing protein</fullName>
    </submittedName>
</protein>
<reference evidence="2" key="1">
    <citation type="submission" date="2022-11" db="UniProtKB">
        <authorList>
            <consortium name="WormBaseParasite"/>
        </authorList>
    </citation>
    <scope>IDENTIFICATION</scope>
</reference>
<name>A0AC34R1R0_9BILA</name>
<evidence type="ECO:0000313" key="1">
    <source>
        <dbReference type="Proteomes" id="UP000887576"/>
    </source>
</evidence>
<dbReference type="WBParaSite" id="JU765_v2.g2630.t1">
    <property type="protein sequence ID" value="JU765_v2.g2630.t1"/>
    <property type="gene ID" value="JU765_v2.g2630"/>
</dbReference>
<proteinExistence type="predicted"/>
<dbReference type="Proteomes" id="UP000887576">
    <property type="component" value="Unplaced"/>
</dbReference>